<keyword evidence="3 6" id="KW-1133">Transmembrane helix</keyword>
<gene>
    <name evidence="9" type="primary">LOC115214167</name>
</gene>
<dbReference type="Proteomes" id="UP000515154">
    <property type="component" value="Linkage group LG7"/>
</dbReference>
<dbReference type="Pfam" id="PF02096">
    <property type="entry name" value="60KD_IMP"/>
    <property type="match status" value="1"/>
</dbReference>
<evidence type="ECO:0000256" key="5">
    <source>
        <dbReference type="RuleBase" id="RU003945"/>
    </source>
</evidence>
<dbReference type="InterPro" id="IPR028055">
    <property type="entry name" value="YidC/Oxa/ALB_C"/>
</dbReference>
<dbReference type="GO" id="GO:0033617">
    <property type="term" value="P:mitochondrial respiratory chain complex IV assembly"/>
    <property type="evidence" value="ECO:0007669"/>
    <property type="project" value="TreeGrafter"/>
</dbReference>
<evidence type="ECO:0000256" key="4">
    <source>
        <dbReference type="ARBA" id="ARBA00023136"/>
    </source>
</evidence>
<name>A0A6P7SMI0_9MOLL</name>
<protein>
    <submittedName>
        <fullName evidence="9">Cytochrome c oxidase assembly protein COX18, mitochondrial</fullName>
    </submittedName>
</protein>
<comment type="similarity">
    <text evidence="5">Belongs to the OXA1/ALB3/YidC family.</text>
</comment>
<dbReference type="PANTHER" id="PTHR12428">
    <property type="entry name" value="OXA1"/>
    <property type="match status" value="1"/>
</dbReference>
<evidence type="ECO:0000259" key="7">
    <source>
        <dbReference type="Pfam" id="PF02096"/>
    </source>
</evidence>
<comment type="subcellular location">
    <subcellularLocation>
        <location evidence="1 5">Membrane</location>
        <topology evidence="1 5">Multi-pass membrane protein</topology>
    </subcellularLocation>
</comment>
<dbReference type="KEGG" id="osn:115214167"/>
<dbReference type="CDD" id="cd20069">
    <property type="entry name" value="5TM_Oxa1-like"/>
    <property type="match status" value="1"/>
</dbReference>
<accession>A0A6P7SMI0</accession>
<dbReference type="GO" id="GO:0032977">
    <property type="term" value="F:membrane insertase activity"/>
    <property type="evidence" value="ECO:0007669"/>
    <property type="project" value="InterPro"/>
</dbReference>
<keyword evidence="8" id="KW-1185">Reference proteome</keyword>
<feature type="domain" description="Membrane insertase YidC/Oxa/ALB C-terminal" evidence="7">
    <location>
        <begin position="143"/>
        <end position="359"/>
    </location>
</feature>
<dbReference type="AlphaFoldDB" id="A0A6P7SMI0"/>
<evidence type="ECO:0000313" key="8">
    <source>
        <dbReference type="Proteomes" id="UP000515154"/>
    </source>
</evidence>
<feature type="transmembrane region" description="Helical" evidence="6">
    <location>
        <begin position="288"/>
        <end position="306"/>
    </location>
</feature>
<dbReference type="GO" id="GO:0032979">
    <property type="term" value="P:protein insertion into mitochondrial inner membrane from matrix"/>
    <property type="evidence" value="ECO:0007669"/>
    <property type="project" value="TreeGrafter"/>
</dbReference>
<evidence type="ECO:0000313" key="9">
    <source>
        <dbReference type="RefSeq" id="XP_029639111.1"/>
    </source>
</evidence>
<feature type="transmembrane region" description="Helical" evidence="6">
    <location>
        <begin position="143"/>
        <end position="171"/>
    </location>
</feature>
<evidence type="ECO:0000256" key="2">
    <source>
        <dbReference type="ARBA" id="ARBA00022692"/>
    </source>
</evidence>
<dbReference type="RefSeq" id="XP_029639111.1">
    <property type="nucleotide sequence ID" value="XM_029783251.2"/>
</dbReference>
<dbReference type="PANTHER" id="PTHR12428:SF65">
    <property type="entry name" value="CYTOCHROME C OXIDASE ASSEMBLY PROTEIN COX18, MITOCHONDRIAL"/>
    <property type="match status" value="1"/>
</dbReference>
<keyword evidence="4 6" id="KW-0472">Membrane</keyword>
<evidence type="ECO:0000256" key="1">
    <source>
        <dbReference type="ARBA" id="ARBA00004141"/>
    </source>
</evidence>
<dbReference type="InterPro" id="IPR001708">
    <property type="entry name" value="YidC/ALB3/OXA1/COX18"/>
</dbReference>
<evidence type="ECO:0000256" key="3">
    <source>
        <dbReference type="ARBA" id="ARBA00022989"/>
    </source>
</evidence>
<feature type="transmembrane region" description="Helical" evidence="6">
    <location>
        <begin position="233"/>
        <end position="252"/>
    </location>
</feature>
<dbReference type="GO" id="GO:0005743">
    <property type="term" value="C:mitochondrial inner membrane"/>
    <property type="evidence" value="ECO:0007669"/>
    <property type="project" value="TreeGrafter"/>
</dbReference>
<evidence type="ECO:0000256" key="6">
    <source>
        <dbReference type="SAM" id="Phobius"/>
    </source>
</evidence>
<keyword evidence="2 5" id="KW-0812">Transmembrane</keyword>
<sequence length="396" mass="46431">MISSLRVIINNRTCYQSFTRFNLIRHYGKTSYSCQKFHPYSSGSNLTKCKWDSLHSAQSNIYKYSTLCQPKTTNFVENNGLRKFKPYQNTSILSKKHSFFPLYNHERTFSMESYYRFFSPDFLPIKYSYEFLTYIHTLTGCPWWASILVGTCLLRSFITFPLAVYSLYIIAKVELLQPEIRRLSHRLKIETAKAVRQFGWEMNHARIKYNHSLKKLIRDLYIRDNCHPLKATLLVWIQIPMWFSLSFALRYMSDFTPGLNQENHLFHPELETEGLLWVSNMLLPDSTWILPVALGLINLSIIEMYALQMKNTSKFSKVVTNLIRCLSIVMIPIGASVPSCMCWYWTCSSLYGLLQNIVLKFPKVKRTLKIPETPSESKQPLQDLFAAAKKKYTWKK</sequence>
<proteinExistence type="inferred from homology"/>
<reference evidence="9" key="1">
    <citation type="submission" date="2025-08" db="UniProtKB">
        <authorList>
            <consortium name="RefSeq"/>
        </authorList>
    </citation>
    <scope>IDENTIFICATION</scope>
</reference>
<organism evidence="8 9">
    <name type="scientific">Octopus sinensis</name>
    <name type="common">East Asian common octopus</name>
    <dbReference type="NCBI Taxonomy" id="2607531"/>
    <lineage>
        <taxon>Eukaryota</taxon>
        <taxon>Metazoa</taxon>
        <taxon>Spiralia</taxon>
        <taxon>Lophotrochozoa</taxon>
        <taxon>Mollusca</taxon>
        <taxon>Cephalopoda</taxon>
        <taxon>Coleoidea</taxon>
        <taxon>Octopodiformes</taxon>
        <taxon>Octopoda</taxon>
        <taxon>Incirrata</taxon>
        <taxon>Octopodidae</taxon>
        <taxon>Octopus</taxon>
    </lineage>
</organism>